<gene>
    <name evidence="2" type="ORF">H7C18_00440</name>
</gene>
<comment type="caution">
    <text evidence="2">The sequence shown here is derived from an EMBL/GenBank/DDBJ whole genome shotgun (WGS) entry which is preliminary data.</text>
</comment>
<feature type="compositionally biased region" description="Basic residues" evidence="1">
    <location>
        <begin position="49"/>
        <end position="58"/>
    </location>
</feature>
<accession>A0A7X0SKD3</accession>
<evidence type="ECO:0000256" key="1">
    <source>
        <dbReference type="SAM" id="MobiDB-lite"/>
    </source>
</evidence>
<protein>
    <submittedName>
        <fullName evidence="2">Uncharacterized protein</fullName>
    </submittedName>
</protein>
<dbReference type="EMBL" id="JACJVO010000001">
    <property type="protein sequence ID" value="MBB6729363.1"/>
    <property type="molecule type" value="Genomic_DNA"/>
</dbReference>
<dbReference type="RefSeq" id="WP_185127036.1">
    <property type="nucleotide sequence ID" value="NZ_JACJVO010000001.1"/>
</dbReference>
<reference evidence="2 3" key="1">
    <citation type="submission" date="2020-08" db="EMBL/GenBank/DDBJ databases">
        <title>Cohnella phylogeny.</title>
        <authorList>
            <person name="Dunlap C."/>
        </authorList>
    </citation>
    <scope>NUCLEOTIDE SEQUENCE [LARGE SCALE GENOMIC DNA]</scope>
    <source>
        <strain evidence="2 3">CBP 2801</strain>
    </source>
</reference>
<evidence type="ECO:0000313" key="3">
    <source>
        <dbReference type="Proteomes" id="UP000564644"/>
    </source>
</evidence>
<dbReference type="AlphaFoldDB" id="A0A7X0SKD3"/>
<feature type="compositionally biased region" description="Basic and acidic residues" evidence="1">
    <location>
        <begin position="1"/>
        <end position="10"/>
    </location>
</feature>
<proteinExistence type="predicted"/>
<name>A0A7X0SKD3_9BACL</name>
<sequence>MRRSGKEAKHVRWMQQGAPVERREALAVRSDSEWADELGHDARSGQVYGRRHPPMTRG</sequence>
<feature type="compositionally biased region" description="Basic and acidic residues" evidence="1">
    <location>
        <begin position="20"/>
        <end position="43"/>
    </location>
</feature>
<evidence type="ECO:0000313" key="2">
    <source>
        <dbReference type="EMBL" id="MBB6729363.1"/>
    </source>
</evidence>
<organism evidence="2 3">
    <name type="scientific">Cohnella zeiphila</name>
    <dbReference type="NCBI Taxonomy" id="2761120"/>
    <lineage>
        <taxon>Bacteria</taxon>
        <taxon>Bacillati</taxon>
        <taxon>Bacillota</taxon>
        <taxon>Bacilli</taxon>
        <taxon>Bacillales</taxon>
        <taxon>Paenibacillaceae</taxon>
        <taxon>Cohnella</taxon>
    </lineage>
</organism>
<keyword evidence="3" id="KW-1185">Reference proteome</keyword>
<dbReference type="Proteomes" id="UP000564644">
    <property type="component" value="Unassembled WGS sequence"/>
</dbReference>
<feature type="region of interest" description="Disordered" evidence="1">
    <location>
        <begin position="1"/>
        <end position="58"/>
    </location>
</feature>